<keyword evidence="2" id="KW-1185">Reference proteome</keyword>
<name>A0ACA9QHW0_9GLOM</name>
<feature type="non-terminal residue" evidence="1">
    <location>
        <position position="55"/>
    </location>
</feature>
<gene>
    <name evidence="1" type="ORF">RPERSI_LOCUS14439</name>
</gene>
<accession>A0ACA9QHW0</accession>
<comment type="caution">
    <text evidence="1">The sequence shown here is derived from an EMBL/GenBank/DDBJ whole genome shotgun (WGS) entry which is preliminary data.</text>
</comment>
<evidence type="ECO:0000313" key="1">
    <source>
        <dbReference type="EMBL" id="CAG8753472.1"/>
    </source>
</evidence>
<proteinExistence type="predicted"/>
<sequence>MFFDPSIKDELGKKARYKQCLGDYYLTVNNSGTSNLRSYIINIHKISIPSNIDPE</sequence>
<dbReference type="EMBL" id="CAJVQC010033242">
    <property type="protein sequence ID" value="CAG8753472.1"/>
    <property type="molecule type" value="Genomic_DNA"/>
</dbReference>
<protein>
    <submittedName>
        <fullName evidence="1">13315_t:CDS:1</fullName>
    </submittedName>
</protein>
<dbReference type="Proteomes" id="UP000789920">
    <property type="component" value="Unassembled WGS sequence"/>
</dbReference>
<organism evidence="1 2">
    <name type="scientific">Racocetra persica</name>
    <dbReference type="NCBI Taxonomy" id="160502"/>
    <lineage>
        <taxon>Eukaryota</taxon>
        <taxon>Fungi</taxon>
        <taxon>Fungi incertae sedis</taxon>
        <taxon>Mucoromycota</taxon>
        <taxon>Glomeromycotina</taxon>
        <taxon>Glomeromycetes</taxon>
        <taxon>Diversisporales</taxon>
        <taxon>Gigasporaceae</taxon>
        <taxon>Racocetra</taxon>
    </lineage>
</organism>
<evidence type="ECO:0000313" key="2">
    <source>
        <dbReference type="Proteomes" id="UP000789920"/>
    </source>
</evidence>
<reference evidence="1" key="1">
    <citation type="submission" date="2021-06" db="EMBL/GenBank/DDBJ databases">
        <authorList>
            <person name="Kallberg Y."/>
            <person name="Tangrot J."/>
            <person name="Rosling A."/>
        </authorList>
    </citation>
    <scope>NUCLEOTIDE SEQUENCE</scope>
    <source>
        <strain evidence="1">MA461A</strain>
    </source>
</reference>